<protein>
    <submittedName>
        <fullName evidence="2">Uncharacterized protein</fullName>
    </submittedName>
</protein>
<feature type="region of interest" description="Disordered" evidence="1">
    <location>
        <begin position="1"/>
        <end position="220"/>
    </location>
</feature>
<dbReference type="EMBL" id="KV919526">
    <property type="protein sequence ID" value="OSX69488.1"/>
    <property type="molecule type" value="Genomic_DNA"/>
</dbReference>
<sequence>MAAVGDGGGVAPPPPDAPAAVPPAVGAAPGGDAPDDGGGAPPPAHGGGEADADGGAAAATAAATGGAAAADGAAAAAAATSPPSPPSTASTESVAASEEPPVARPVQSMKELSHQPSRFKAFRPPRAGTAIFGRRKGTPAADGGEPPVDGSAAAAAGSPLTPPDGTAVTPERVGRLSSGIGALRLGSGRARSKSRPRVGSAGSPPVAAPTPSADRDGGGGVAVTGLAATRAHVLATRPGLAPLVPARGWAPALMAITHNGLRGELLDMHVILTVCERNKMRLTHTAVDRFYEWYRLCQRFLASTVTIEEDLVIAPAEERTRGGLTGGLRLGARMKRRGRVQKLSLDVTALYEAFHPCLPAGEVLADLLALAGELTDAVLDYCTLIESLLPPRLEAAFNRLEGRKLTGRVVKCHRRVSDDHIILMTRWMTAKAQVEFVATILMPSDFVCFSYHQWAKQVDKKHCALARTFEEELKAELDDDDEVRRAHAAANLQRLAQRANENGGGGG</sequence>
<keyword evidence="3" id="KW-1185">Reference proteome</keyword>
<evidence type="ECO:0000313" key="3">
    <source>
        <dbReference type="Proteomes" id="UP000218209"/>
    </source>
</evidence>
<feature type="compositionally biased region" description="Low complexity" evidence="1">
    <location>
        <begin position="53"/>
        <end position="100"/>
    </location>
</feature>
<proteinExistence type="predicted"/>
<gene>
    <name evidence="2" type="ORF">BU14_1464s0001</name>
</gene>
<organism evidence="2 3">
    <name type="scientific">Porphyra umbilicalis</name>
    <name type="common">Purple laver</name>
    <name type="synonym">Red alga</name>
    <dbReference type="NCBI Taxonomy" id="2786"/>
    <lineage>
        <taxon>Eukaryota</taxon>
        <taxon>Rhodophyta</taxon>
        <taxon>Bangiophyceae</taxon>
        <taxon>Bangiales</taxon>
        <taxon>Bangiaceae</taxon>
        <taxon>Porphyra</taxon>
    </lineage>
</organism>
<feature type="compositionally biased region" description="Low complexity" evidence="1">
    <location>
        <begin position="22"/>
        <end position="32"/>
    </location>
</feature>
<reference evidence="2 3" key="1">
    <citation type="submission" date="2017-03" db="EMBL/GenBank/DDBJ databases">
        <title>WGS assembly of Porphyra umbilicalis.</title>
        <authorList>
            <person name="Brawley S.H."/>
            <person name="Blouin N.A."/>
            <person name="Ficko-Blean E."/>
            <person name="Wheeler G.L."/>
            <person name="Lohr M."/>
            <person name="Goodson H.V."/>
            <person name="Jenkins J.W."/>
            <person name="Blaby-Haas C.E."/>
            <person name="Helliwell K.E."/>
            <person name="Chan C."/>
            <person name="Marriage T."/>
            <person name="Bhattacharya D."/>
            <person name="Klein A.S."/>
            <person name="Badis Y."/>
            <person name="Brodie J."/>
            <person name="Cao Y."/>
            <person name="Collen J."/>
            <person name="Dittami S.M."/>
            <person name="Gachon C.M."/>
            <person name="Green B.R."/>
            <person name="Karpowicz S."/>
            <person name="Kim J.W."/>
            <person name="Kudahl U."/>
            <person name="Lin S."/>
            <person name="Michel G."/>
            <person name="Mittag M."/>
            <person name="Olson B.J."/>
            <person name="Pangilinan J."/>
            <person name="Peng Y."/>
            <person name="Qiu H."/>
            <person name="Shu S."/>
            <person name="Singer J.T."/>
            <person name="Smith A.G."/>
            <person name="Sprecher B.N."/>
            <person name="Wagner V."/>
            <person name="Wang W."/>
            <person name="Wang Z.-Y."/>
            <person name="Yan J."/>
            <person name="Yarish C."/>
            <person name="Zoeuner-Riek S."/>
            <person name="Zhuang Y."/>
            <person name="Zou Y."/>
            <person name="Lindquist E.A."/>
            <person name="Grimwood J."/>
            <person name="Barry K."/>
            <person name="Rokhsar D.S."/>
            <person name="Schmutz J."/>
            <person name="Stiller J.W."/>
            <person name="Grossman A.R."/>
            <person name="Prochnik S.E."/>
        </authorList>
    </citation>
    <scope>NUCLEOTIDE SEQUENCE [LARGE SCALE GENOMIC DNA]</scope>
    <source>
        <strain evidence="2">4086291</strain>
    </source>
</reference>
<dbReference type="OrthoDB" id="10353856at2759"/>
<evidence type="ECO:0000256" key="1">
    <source>
        <dbReference type="SAM" id="MobiDB-lite"/>
    </source>
</evidence>
<accession>A0A1X6NLL0</accession>
<dbReference type="AlphaFoldDB" id="A0A1X6NLL0"/>
<feature type="compositionally biased region" description="Gly residues" evidence="1">
    <location>
        <begin position="1"/>
        <end position="10"/>
    </location>
</feature>
<dbReference type="Proteomes" id="UP000218209">
    <property type="component" value="Unassembled WGS sequence"/>
</dbReference>
<feature type="non-terminal residue" evidence="2">
    <location>
        <position position="507"/>
    </location>
</feature>
<feature type="compositionally biased region" description="Pro residues" evidence="1">
    <location>
        <begin position="11"/>
        <end position="21"/>
    </location>
</feature>
<evidence type="ECO:0000313" key="2">
    <source>
        <dbReference type="EMBL" id="OSX69488.1"/>
    </source>
</evidence>
<name>A0A1X6NLL0_PORUM</name>